<reference evidence="2" key="1">
    <citation type="journal article" date="2014" name="PLoS Pathog.">
        <title>Expression profiling during Arabidopsis/downy mildew interaction reveals a highly-expressed effector that attenuates responses to salicylic acid.</title>
        <authorList>
            <person name="Asai S."/>
            <person name="Rallapalli G."/>
            <person name="Piquerez S.J.M."/>
            <person name="Caillaud M.C."/>
            <person name="Furzer O.J."/>
            <person name="Ishaque N."/>
            <person name="Wirthmueller L."/>
            <person name="Fabro G."/>
            <person name="Shirasu K."/>
            <person name="Jones J.D.G."/>
        </authorList>
    </citation>
    <scope>NUCLEOTIDE SEQUENCE</scope>
    <source>
        <strain evidence="2">Emoy2</strain>
    </source>
</reference>
<evidence type="ECO:0000313" key="2">
    <source>
        <dbReference type="EMBL" id="BAP68793.1"/>
    </source>
</evidence>
<feature type="signal peptide" evidence="1">
    <location>
        <begin position="1"/>
        <end position="18"/>
    </location>
</feature>
<dbReference type="AlphaFoldDB" id="A0A090BGL6"/>
<proteinExistence type="evidence at transcript level"/>
<accession>A0A090BGL6</accession>
<keyword evidence="1" id="KW-0732">Signal</keyword>
<dbReference type="EMBL" id="AB922218">
    <property type="protein sequence ID" value="BAP68793.1"/>
    <property type="molecule type" value="mRNA"/>
</dbReference>
<evidence type="ECO:0000256" key="1">
    <source>
        <dbReference type="SAM" id="SignalP"/>
    </source>
</evidence>
<sequence>MRLYLSAGLVSSALLVSAVSPWLLHPVAFGVLEDQRHTAGRLLRGSTDEKRDSEEERSMPTTTLLQVEESVTNRFKDLKLKIPTLKKSEFEKGEVTAFLSRPELRAWFYREKKAAITFAAFASFNQLESEITPKGLARMIQHELLQEDNFLWNMLSPSKRMARMLEKVQFEKWRSKMLTKAVVNEKVLGLPVGTALDPIVVRYGLHSKKYEGVKGKYLFDN</sequence>
<organism evidence="2">
    <name type="scientific">Hyaloperonospora arabidopsidis (strain Emoy2)</name>
    <name type="common">Downy mildew agent</name>
    <name type="synonym">Peronospora arabidopsidis</name>
    <dbReference type="NCBI Taxonomy" id="559515"/>
    <lineage>
        <taxon>Eukaryota</taxon>
        <taxon>Sar</taxon>
        <taxon>Stramenopiles</taxon>
        <taxon>Oomycota</taxon>
        <taxon>Peronosporomycetes</taxon>
        <taxon>Peronosporales</taxon>
        <taxon>Peronosporaceae</taxon>
        <taxon>Hyaloperonospora</taxon>
    </lineage>
</organism>
<protein>
    <submittedName>
        <fullName evidence="2">RxLR effector candidate protein</fullName>
    </submittedName>
</protein>
<name>A0A090BGL6_HYAAE</name>
<feature type="chain" id="PRO_5001853280" evidence="1">
    <location>
        <begin position="19"/>
        <end position="221"/>
    </location>
</feature>
<gene>
    <name evidence="2" type="primary">HaRxL61</name>
</gene>